<organism evidence="1 2">
    <name type="scientific">Pukyongia salina</name>
    <dbReference type="NCBI Taxonomy" id="2094025"/>
    <lineage>
        <taxon>Bacteria</taxon>
        <taxon>Pseudomonadati</taxon>
        <taxon>Bacteroidota</taxon>
        <taxon>Flavobacteriia</taxon>
        <taxon>Flavobacteriales</taxon>
        <taxon>Flavobacteriaceae</taxon>
        <taxon>Pukyongia</taxon>
    </lineage>
</organism>
<keyword evidence="2" id="KW-1185">Reference proteome</keyword>
<dbReference type="AlphaFoldDB" id="A0A2S0I139"/>
<name>A0A2S0I139_9FLAO</name>
<dbReference type="Proteomes" id="UP000238442">
    <property type="component" value="Chromosome"/>
</dbReference>
<sequence length="213" mass="24733">MKKFLGRNRKAGAFKNSKSYWEDRYRSKDNSGAGSYGRLAEFKAEILNQFVANNGIKSVIEYGVGDGNQLSLASYPSYIGFDVSRTALSLCKKRFKHDTEKHFYMMSDPAQRSTTAELCLSLDVIYHLVEDEVFDSYMQRLFDTATKYVIVYSSNYDDHFAPHVKSRKFTPWVEKNRGNDFVLKEVVKNKYPFDANDPDNTSMADFYIYERRK</sequence>
<dbReference type="InterPro" id="IPR029063">
    <property type="entry name" value="SAM-dependent_MTases_sf"/>
</dbReference>
<dbReference type="OrthoDB" id="9767869at2"/>
<evidence type="ECO:0008006" key="3">
    <source>
        <dbReference type="Google" id="ProtNLM"/>
    </source>
</evidence>
<dbReference type="EMBL" id="CP027062">
    <property type="protein sequence ID" value="AVI52393.1"/>
    <property type="molecule type" value="Genomic_DNA"/>
</dbReference>
<evidence type="ECO:0000313" key="2">
    <source>
        <dbReference type="Proteomes" id="UP000238442"/>
    </source>
</evidence>
<dbReference type="KEGG" id="aue:C5O00_09705"/>
<dbReference type="Gene3D" id="3.40.50.150">
    <property type="entry name" value="Vaccinia Virus protein VP39"/>
    <property type="match status" value="1"/>
</dbReference>
<gene>
    <name evidence="1" type="ORF">C5O00_09705</name>
</gene>
<accession>A0A2S0I139</accession>
<dbReference type="SUPFAM" id="SSF53335">
    <property type="entry name" value="S-adenosyl-L-methionine-dependent methyltransferases"/>
    <property type="match status" value="1"/>
</dbReference>
<evidence type="ECO:0000313" key="1">
    <source>
        <dbReference type="EMBL" id="AVI52393.1"/>
    </source>
</evidence>
<proteinExistence type="predicted"/>
<protein>
    <recommendedName>
        <fullName evidence="3">Methyltransferase domain-containing protein</fullName>
    </recommendedName>
</protein>
<reference evidence="1 2" key="1">
    <citation type="submission" date="2018-02" db="EMBL/GenBank/DDBJ databases">
        <title>Genomic analysis of the strain RR4-38 isolated from a seawater recirculating aquaculture system.</title>
        <authorList>
            <person name="Kim Y.-S."/>
            <person name="Jang Y.H."/>
            <person name="Kim K.-H."/>
        </authorList>
    </citation>
    <scope>NUCLEOTIDE SEQUENCE [LARGE SCALE GENOMIC DNA]</scope>
    <source>
        <strain evidence="1 2">RR4-38</strain>
    </source>
</reference>